<organism evidence="2 3">
    <name type="scientific">Anaerovibrio slackiae</name>
    <dbReference type="NCBI Taxonomy" id="2652309"/>
    <lineage>
        <taxon>Bacteria</taxon>
        <taxon>Bacillati</taxon>
        <taxon>Bacillota</taxon>
        <taxon>Negativicutes</taxon>
        <taxon>Selenomonadales</taxon>
        <taxon>Selenomonadaceae</taxon>
        <taxon>Anaerovibrio</taxon>
    </lineage>
</organism>
<keyword evidence="3" id="KW-1185">Reference proteome</keyword>
<evidence type="ECO:0000259" key="1">
    <source>
        <dbReference type="Pfam" id="PF07872"/>
    </source>
</evidence>
<dbReference type="Proteomes" id="UP000433181">
    <property type="component" value="Unassembled WGS sequence"/>
</dbReference>
<name>A0A6I2UEP0_9FIRM</name>
<dbReference type="InterPro" id="IPR012454">
    <property type="entry name" value="DUF1659"/>
</dbReference>
<protein>
    <submittedName>
        <fullName evidence="2">DUF1659 domain-containing protein</fullName>
    </submittedName>
</protein>
<reference evidence="2 3" key="1">
    <citation type="submission" date="2019-08" db="EMBL/GenBank/DDBJ databases">
        <title>In-depth cultivation of the pig gut microbiome towards novel bacterial diversity and tailored functional studies.</title>
        <authorList>
            <person name="Wylensek D."/>
            <person name="Hitch T.C.A."/>
            <person name="Clavel T."/>
        </authorList>
    </citation>
    <scope>NUCLEOTIDE SEQUENCE [LARGE SCALE GENOMIC DNA]</scope>
    <source>
        <strain evidence="2 3">WCA-693-APC-5D-A</strain>
    </source>
</reference>
<sequence length="74" mass="8080">MAIRETKSSALKLALITGTDNEGDHILLYKTINGFDTAISDADMKSIGDKLAGLYNYPNEDVLRIDTHVLKKAA</sequence>
<dbReference type="AlphaFoldDB" id="A0A6I2UEP0"/>
<feature type="domain" description="DUF1659" evidence="1">
    <location>
        <begin position="3"/>
        <end position="70"/>
    </location>
</feature>
<dbReference type="EMBL" id="VUNR01000005">
    <property type="protein sequence ID" value="MSU08149.1"/>
    <property type="molecule type" value="Genomic_DNA"/>
</dbReference>
<evidence type="ECO:0000313" key="2">
    <source>
        <dbReference type="EMBL" id="MSU08149.1"/>
    </source>
</evidence>
<dbReference type="GeneID" id="96778063"/>
<dbReference type="RefSeq" id="WP_154406306.1">
    <property type="nucleotide sequence ID" value="NZ_JAQXJM010000067.1"/>
</dbReference>
<accession>A0A6I2UEP0</accession>
<gene>
    <name evidence="2" type="ORF">FYJ84_03970</name>
</gene>
<dbReference type="Pfam" id="PF07872">
    <property type="entry name" value="DUF1659"/>
    <property type="match status" value="1"/>
</dbReference>
<comment type="caution">
    <text evidence="2">The sequence shown here is derived from an EMBL/GenBank/DDBJ whole genome shotgun (WGS) entry which is preliminary data.</text>
</comment>
<evidence type="ECO:0000313" key="3">
    <source>
        <dbReference type="Proteomes" id="UP000433181"/>
    </source>
</evidence>
<proteinExistence type="predicted"/>